<dbReference type="PROSITE" id="PS50932">
    <property type="entry name" value="HTH_LACI_2"/>
    <property type="match status" value="1"/>
</dbReference>
<dbReference type="CDD" id="cd01392">
    <property type="entry name" value="HTH_LacI"/>
    <property type="match status" value="1"/>
</dbReference>
<reference evidence="6 7" key="1">
    <citation type="submission" date="2019-05" db="EMBL/GenBank/DDBJ databases">
        <title>Nakamurella sp. N5BH11, whole genome shotgun sequence.</title>
        <authorList>
            <person name="Tuo L."/>
        </authorList>
    </citation>
    <scope>NUCLEOTIDE SEQUENCE [LARGE SCALE GENOMIC DNA]</scope>
    <source>
        <strain evidence="6 7">N5BH11</strain>
    </source>
</reference>
<keyword evidence="2" id="KW-0805">Transcription regulation</keyword>
<name>A0A4U6QMN8_9ACTN</name>
<dbReference type="CDD" id="cd06288">
    <property type="entry name" value="PBP1_sucrose_transcription_regulator"/>
    <property type="match status" value="1"/>
</dbReference>
<dbReference type="SUPFAM" id="SSF47413">
    <property type="entry name" value="lambda repressor-like DNA-binding domains"/>
    <property type="match status" value="1"/>
</dbReference>
<dbReference type="PANTHER" id="PTHR30146">
    <property type="entry name" value="LACI-RELATED TRANSCRIPTIONAL REPRESSOR"/>
    <property type="match status" value="1"/>
</dbReference>
<dbReference type="AlphaFoldDB" id="A0A4U6QMN8"/>
<dbReference type="InterPro" id="IPR028082">
    <property type="entry name" value="Peripla_BP_I"/>
</dbReference>
<protein>
    <submittedName>
        <fullName evidence="6">Substrate-binding domain-containing protein</fullName>
    </submittedName>
</protein>
<keyword evidence="7" id="KW-1185">Reference proteome</keyword>
<dbReference type="Gene3D" id="1.10.260.40">
    <property type="entry name" value="lambda repressor-like DNA-binding domains"/>
    <property type="match status" value="1"/>
</dbReference>
<evidence type="ECO:0000256" key="2">
    <source>
        <dbReference type="ARBA" id="ARBA00023015"/>
    </source>
</evidence>
<sequence>MTEATPPRPRAPGARTTLLDVAQRAGVSRTTASFVLTGRRDMRISADAEERVRRAARELNYRPSLLARSLRTNQSQTLGLLSDEIASEAFAGDVIRGATATALLHDHLLFVGETEGDPQVEQSLIQNMLDRGVGGFVYASMYTRKVSVSKVLRAQQLVLLNCLPRVRGVAAVIPDEREAGRAVARLLLDHGHRDGIVLVGEQATHIHAAAERLLGITEVLKEAGVTPAAEVECLWWPEPSYQAVTDFLREPHAPPATALICLNDRVAMGAYQAAADAGLRIPDDLSIVAFDNSDLAAWLRPGLTSVGIPHFEMGRRAVELLLDKDRPTTVEQIPMPVAHRDSVGSPRRA</sequence>
<dbReference type="RefSeq" id="WP_137449209.1">
    <property type="nucleotide sequence ID" value="NZ_SZZH01000001.1"/>
</dbReference>
<dbReference type="Gene3D" id="3.40.50.2300">
    <property type="match status" value="2"/>
</dbReference>
<evidence type="ECO:0000259" key="5">
    <source>
        <dbReference type="PROSITE" id="PS50932"/>
    </source>
</evidence>
<evidence type="ECO:0000256" key="1">
    <source>
        <dbReference type="ARBA" id="ARBA00022491"/>
    </source>
</evidence>
<keyword evidence="1" id="KW-0678">Repressor</keyword>
<dbReference type="Proteomes" id="UP000306985">
    <property type="component" value="Unassembled WGS sequence"/>
</dbReference>
<dbReference type="InterPro" id="IPR010982">
    <property type="entry name" value="Lambda_DNA-bd_dom_sf"/>
</dbReference>
<dbReference type="GO" id="GO:0003700">
    <property type="term" value="F:DNA-binding transcription factor activity"/>
    <property type="evidence" value="ECO:0007669"/>
    <property type="project" value="TreeGrafter"/>
</dbReference>
<evidence type="ECO:0000313" key="7">
    <source>
        <dbReference type="Proteomes" id="UP000306985"/>
    </source>
</evidence>
<dbReference type="PROSITE" id="PS00356">
    <property type="entry name" value="HTH_LACI_1"/>
    <property type="match status" value="1"/>
</dbReference>
<dbReference type="EMBL" id="SZZH01000001">
    <property type="protein sequence ID" value="TKV61904.1"/>
    <property type="molecule type" value="Genomic_DNA"/>
</dbReference>
<accession>A0A4U6QMN8</accession>
<keyword evidence="4" id="KW-0804">Transcription</keyword>
<dbReference type="InterPro" id="IPR046335">
    <property type="entry name" value="LacI/GalR-like_sensor"/>
</dbReference>
<organism evidence="6 7">
    <name type="scientific">Nakamurella flava</name>
    <dbReference type="NCBI Taxonomy" id="2576308"/>
    <lineage>
        <taxon>Bacteria</taxon>
        <taxon>Bacillati</taxon>
        <taxon>Actinomycetota</taxon>
        <taxon>Actinomycetes</taxon>
        <taxon>Nakamurellales</taxon>
        <taxon>Nakamurellaceae</taxon>
        <taxon>Nakamurella</taxon>
    </lineage>
</organism>
<keyword evidence="3" id="KW-0238">DNA-binding</keyword>
<evidence type="ECO:0000256" key="4">
    <source>
        <dbReference type="ARBA" id="ARBA00023163"/>
    </source>
</evidence>
<dbReference type="Pfam" id="PF13377">
    <property type="entry name" value="Peripla_BP_3"/>
    <property type="match status" value="1"/>
</dbReference>
<dbReference type="PANTHER" id="PTHR30146:SF148">
    <property type="entry name" value="HTH-TYPE TRANSCRIPTIONAL REPRESSOR PURR-RELATED"/>
    <property type="match status" value="1"/>
</dbReference>
<proteinExistence type="predicted"/>
<dbReference type="SMART" id="SM00354">
    <property type="entry name" value="HTH_LACI"/>
    <property type="match status" value="1"/>
</dbReference>
<gene>
    <name evidence="6" type="ORF">FDO65_10295</name>
</gene>
<comment type="caution">
    <text evidence="6">The sequence shown here is derived from an EMBL/GenBank/DDBJ whole genome shotgun (WGS) entry which is preliminary data.</text>
</comment>
<evidence type="ECO:0000256" key="3">
    <source>
        <dbReference type="ARBA" id="ARBA00023125"/>
    </source>
</evidence>
<dbReference type="InterPro" id="IPR000843">
    <property type="entry name" value="HTH_LacI"/>
</dbReference>
<evidence type="ECO:0000313" key="6">
    <source>
        <dbReference type="EMBL" id="TKV61904.1"/>
    </source>
</evidence>
<dbReference type="Pfam" id="PF00356">
    <property type="entry name" value="LacI"/>
    <property type="match status" value="1"/>
</dbReference>
<feature type="domain" description="HTH lacI-type" evidence="5">
    <location>
        <begin position="16"/>
        <end position="72"/>
    </location>
</feature>
<dbReference type="GO" id="GO:0000976">
    <property type="term" value="F:transcription cis-regulatory region binding"/>
    <property type="evidence" value="ECO:0007669"/>
    <property type="project" value="TreeGrafter"/>
</dbReference>
<dbReference type="SUPFAM" id="SSF53822">
    <property type="entry name" value="Periplasmic binding protein-like I"/>
    <property type="match status" value="1"/>
</dbReference>
<dbReference type="OrthoDB" id="9798934at2"/>